<dbReference type="RefSeq" id="WP_139628393.1">
    <property type="nucleotide sequence ID" value="NZ_VDLX02000001.1"/>
</dbReference>
<comment type="caution">
    <text evidence="1">The sequence shown here is derived from an EMBL/GenBank/DDBJ whole genome shotgun (WGS) entry which is preliminary data.</text>
</comment>
<proteinExistence type="predicted"/>
<dbReference type="Proteomes" id="UP000312512">
    <property type="component" value="Unassembled WGS sequence"/>
</dbReference>
<dbReference type="EMBL" id="VDLX02000001">
    <property type="protein sequence ID" value="KAB8197711.1"/>
    <property type="molecule type" value="Genomic_DNA"/>
</dbReference>
<name>A0A5C4WW23_9ACTN</name>
<evidence type="ECO:0000313" key="1">
    <source>
        <dbReference type="EMBL" id="KAB8197711.1"/>
    </source>
</evidence>
<reference evidence="1 2" key="1">
    <citation type="submission" date="2019-10" db="EMBL/GenBank/DDBJ databases">
        <title>Nonomuraea sp. nov., isolated from Phyllanthus amarus.</title>
        <authorList>
            <person name="Klykleung N."/>
            <person name="Tanasupawat S."/>
        </authorList>
    </citation>
    <scope>NUCLEOTIDE SEQUENCE [LARGE SCALE GENOMIC DNA]</scope>
    <source>
        <strain evidence="1 2">PA1-10</strain>
    </source>
</reference>
<protein>
    <submittedName>
        <fullName evidence="1">Uncharacterized protein</fullName>
    </submittedName>
</protein>
<dbReference type="AlphaFoldDB" id="A0A5C4WW23"/>
<evidence type="ECO:0000313" key="2">
    <source>
        <dbReference type="Proteomes" id="UP000312512"/>
    </source>
</evidence>
<accession>A0A5C4WW23</accession>
<organism evidence="1 2">
    <name type="scientific">Nonomuraea phyllanthi</name>
    <dbReference type="NCBI Taxonomy" id="2219224"/>
    <lineage>
        <taxon>Bacteria</taxon>
        <taxon>Bacillati</taxon>
        <taxon>Actinomycetota</taxon>
        <taxon>Actinomycetes</taxon>
        <taxon>Streptosporangiales</taxon>
        <taxon>Streptosporangiaceae</taxon>
        <taxon>Nonomuraea</taxon>
    </lineage>
</organism>
<keyword evidence="2" id="KW-1185">Reference proteome</keyword>
<sequence length="98" mass="10313">MREIDVSHGALWHSATGLDGTASSLAGQADQIRAWAAAESDPIGGGPLAGLSAIHRHARELIFELLNDQVDAYGTAAENVATMSVNHRQADLDSTYEA</sequence>
<gene>
    <name evidence="1" type="ORF">FH608_004060</name>
</gene>